<evidence type="ECO:0000256" key="3">
    <source>
        <dbReference type="SAM" id="SignalP"/>
    </source>
</evidence>
<comment type="subcellular location">
    <subcellularLocation>
        <location evidence="1">Cell outer membrane</location>
    </subcellularLocation>
</comment>
<dbReference type="SUPFAM" id="SSF56925">
    <property type="entry name" value="OMPA-like"/>
    <property type="match status" value="1"/>
</dbReference>
<feature type="domain" description="Outer membrane protein beta-barrel" evidence="4">
    <location>
        <begin position="8"/>
        <end position="188"/>
    </location>
</feature>
<dbReference type="GO" id="GO:0009279">
    <property type="term" value="C:cell outer membrane"/>
    <property type="evidence" value="ECO:0007669"/>
    <property type="project" value="UniProtKB-SubCell"/>
</dbReference>
<reference evidence="5" key="3">
    <citation type="submission" date="2022-12" db="EMBL/GenBank/DDBJ databases">
        <authorList>
            <person name="Sun Q."/>
            <person name="Kim S."/>
        </authorList>
    </citation>
    <scope>NUCLEOTIDE SEQUENCE</scope>
    <source>
        <strain evidence="5">KCTC 12343</strain>
    </source>
</reference>
<protein>
    <submittedName>
        <fullName evidence="6">Porin family protein</fullName>
    </submittedName>
</protein>
<gene>
    <name evidence="6" type="ORF">EYF70_30010</name>
    <name evidence="5" type="ORF">GCM10007387_08300</name>
</gene>
<dbReference type="Proteomes" id="UP000292307">
    <property type="component" value="Chromosome"/>
</dbReference>
<feature type="signal peptide" evidence="3">
    <location>
        <begin position="1"/>
        <end position="25"/>
    </location>
</feature>
<reference evidence="6 7" key="2">
    <citation type="submission" date="2019-02" db="EMBL/GenBank/DDBJ databases">
        <title>Draft Genome Sequences of Six Type Strains of the Genus Massilia.</title>
        <authorList>
            <person name="Miess H."/>
            <person name="Frediansyhah A."/>
            <person name="Gross H."/>
        </authorList>
    </citation>
    <scope>NUCLEOTIDE SEQUENCE [LARGE SCALE GENOMIC DNA]</scope>
    <source>
        <strain evidence="6 7">DSM 17472</strain>
    </source>
</reference>
<dbReference type="Gene3D" id="2.40.160.20">
    <property type="match status" value="1"/>
</dbReference>
<evidence type="ECO:0000256" key="2">
    <source>
        <dbReference type="ARBA" id="ARBA00022729"/>
    </source>
</evidence>
<dbReference type="InterPro" id="IPR027385">
    <property type="entry name" value="Beta-barrel_OMP"/>
</dbReference>
<dbReference type="Proteomes" id="UP000628442">
    <property type="component" value="Unassembled WGS sequence"/>
</dbReference>
<name>A0A411X6T6_9BURK</name>
<feature type="chain" id="PRO_5044602066" evidence="3">
    <location>
        <begin position="26"/>
        <end position="188"/>
    </location>
</feature>
<organism evidence="5 8">
    <name type="scientific">Pseudoduganella albidiflava</name>
    <dbReference type="NCBI Taxonomy" id="321983"/>
    <lineage>
        <taxon>Bacteria</taxon>
        <taxon>Pseudomonadati</taxon>
        <taxon>Pseudomonadota</taxon>
        <taxon>Betaproteobacteria</taxon>
        <taxon>Burkholderiales</taxon>
        <taxon>Oxalobacteraceae</taxon>
        <taxon>Telluria group</taxon>
        <taxon>Pseudoduganella</taxon>
    </lineage>
</organism>
<keyword evidence="2 3" id="KW-0732">Signal</keyword>
<dbReference type="Pfam" id="PF13505">
    <property type="entry name" value="OMP_b-brl"/>
    <property type="match status" value="1"/>
</dbReference>
<evidence type="ECO:0000313" key="5">
    <source>
        <dbReference type="EMBL" id="GGY28484.1"/>
    </source>
</evidence>
<dbReference type="OrthoDB" id="8754550at2"/>
<keyword evidence="7" id="KW-1185">Reference proteome</keyword>
<accession>A0A411X6T6</accession>
<dbReference type="InterPro" id="IPR011250">
    <property type="entry name" value="OMP/PagP_B-barrel"/>
</dbReference>
<evidence type="ECO:0000313" key="7">
    <source>
        <dbReference type="Proteomes" id="UP000292307"/>
    </source>
</evidence>
<evidence type="ECO:0000259" key="4">
    <source>
        <dbReference type="Pfam" id="PF13505"/>
    </source>
</evidence>
<evidence type="ECO:0000256" key="1">
    <source>
        <dbReference type="ARBA" id="ARBA00004442"/>
    </source>
</evidence>
<evidence type="ECO:0000313" key="8">
    <source>
        <dbReference type="Proteomes" id="UP000628442"/>
    </source>
</evidence>
<proteinExistence type="predicted"/>
<reference evidence="5" key="1">
    <citation type="journal article" date="2014" name="Int. J. Syst. Evol. Microbiol.">
        <title>Complete genome sequence of Corynebacterium casei LMG S-19264T (=DSM 44701T), isolated from a smear-ripened cheese.</title>
        <authorList>
            <consortium name="US DOE Joint Genome Institute (JGI-PGF)"/>
            <person name="Walter F."/>
            <person name="Albersmeier A."/>
            <person name="Kalinowski J."/>
            <person name="Ruckert C."/>
        </authorList>
    </citation>
    <scope>NUCLEOTIDE SEQUENCE</scope>
    <source>
        <strain evidence="5">KCTC 12343</strain>
    </source>
</reference>
<dbReference type="AlphaFoldDB" id="A0A411X6T6"/>
<dbReference type="EMBL" id="BMWV01000001">
    <property type="protein sequence ID" value="GGY28484.1"/>
    <property type="molecule type" value="Genomic_DNA"/>
</dbReference>
<dbReference type="EMBL" id="CP036401">
    <property type="protein sequence ID" value="QBI04588.1"/>
    <property type="molecule type" value="Genomic_DNA"/>
</dbReference>
<sequence length="188" mass="20350">MKRSTLTVAALISIVSALSASTAFAQSYAGISLGKRGTQQWREASGTVLEPTEKAGPVTMYGGWRFTDTWALEAGYARLSDADYATTGGESSARSGAAYLAAKATFPINDRFGWYLKGGVARNYLEVDMPGGREEKEHNIRAMGSVGIEYRFTPHVIGVAELASYGKVRTSTAYMRHNGLNLGLRFDF</sequence>
<dbReference type="RefSeq" id="WP_131148649.1">
    <property type="nucleotide sequence ID" value="NZ_BMWV01000001.1"/>
</dbReference>
<evidence type="ECO:0000313" key="6">
    <source>
        <dbReference type="EMBL" id="QBI04588.1"/>
    </source>
</evidence>